<dbReference type="EMBL" id="LAZR01000138">
    <property type="protein sequence ID" value="KKN87434.1"/>
    <property type="molecule type" value="Genomic_DNA"/>
</dbReference>
<comment type="caution">
    <text evidence="1">The sequence shown here is derived from an EMBL/GenBank/DDBJ whole genome shotgun (WGS) entry which is preliminary data.</text>
</comment>
<reference evidence="1" key="1">
    <citation type="journal article" date="2015" name="Nature">
        <title>Complex archaea that bridge the gap between prokaryotes and eukaryotes.</title>
        <authorList>
            <person name="Spang A."/>
            <person name="Saw J.H."/>
            <person name="Jorgensen S.L."/>
            <person name="Zaremba-Niedzwiedzka K."/>
            <person name="Martijn J."/>
            <person name="Lind A.E."/>
            <person name="van Eijk R."/>
            <person name="Schleper C."/>
            <person name="Guy L."/>
            <person name="Ettema T.J."/>
        </authorList>
    </citation>
    <scope>NUCLEOTIDE SEQUENCE</scope>
</reference>
<accession>A0A0F9U757</accession>
<evidence type="ECO:0000313" key="1">
    <source>
        <dbReference type="EMBL" id="KKN87434.1"/>
    </source>
</evidence>
<dbReference type="AlphaFoldDB" id="A0A0F9U757"/>
<sequence length="377" mass="38191">MSVTIYEEFGSGGANLVPGGAGGAPTLAEALRQTADDLAALKARGDTAMQTQLDLVTVQQTAIRTAVDAAVGKVNAHLAMSGSHVAADVDNPIASPAATDPTADILLLVNDAYDMMLAHMAMDAGGAGVHPGGADTTNLITATYPATTEAEAVALHNDIHAQYTQHIANNGAAYHTNADVTNTYTEGAASDWDDLVATANGFKDTTGFNQHVILTAGPTHGATDVAHVITAPDCGVQITALWLEINEFQTDYNAHVAHLGVHPNAGTADATAVATTEATAVALLTALIPVLNAHMTNANDHLDADATTAQVAGAATEYEDIIVVTTEFRASHVAHLAQGPALHHRVDGTNTASAIGAGGDVTVLGTGGAAAIGLLKG</sequence>
<name>A0A0F9U757_9ZZZZ</name>
<protein>
    <submittedName>
        <fullName evidence="1">Uncharacterized protein</fullName>
    </submittedName>
</protein>
<gene>
    <name evidence="1" type="ORF">LCGC14_0258890</name>
</gene>
<organism evidence="1">
    <name type="scientific">marine sediment metagenome</name>
    <dbReference type="NCBI Taxonomy" id="412755"/>
    <lineage>
        <taxon>unclassified sequences</taxon>
        <taxon>metagenomes</taxon>
        <taxon>ecological metagenomes</taxon>
    </lineage>
</organism>
<proteinExistence type="predicted"/>